<feature type="domain" description="AMP-dependent synthetase/ligase" evidence="6">
    <location>
        <begin position="96"/>
        <end position="491"/>
    </location>
</feature>
<dbReference type="NCBIfam" id="TIGR02188">
    <property type="entry name" value="Ac_CoA_lig_AcsA"/>
    <property type="match status" value="1"/>
</dbReference>
<dbReference type="GO" id="GO:0043955">
    <property type="term" value="F:3-hydroxypropionyl-CoA synthetase activity"/>
    <property type="evidence" value="ECO:0007669"/>
    <property type="project" value="UniProtKB-ARBA"/>
</dbReference>
<dbReference type="EMBL" id="CP009552">
    <property type="protein sequence ID" value="AIY91014.1"/>
    <property type="molecule type" value="Genomic_DNA"/>
</dbReference>
<evidence type="ECO:0000256" key="5">
    <source>
        <dbReference type="NCBIfam" id="TIGR02188"/>
    </source>
</evidence>
<dbReference type="PANTHER" id="PTHR24095:SF232">
    <property type="entry name" value="ACETYL-COENZYME A SYNTHETASE"/>
    <property type="match status" value="1"/>
</dbReference>
<dbReference type="Pfam" id="PF13193">
    <property type="entry name" value="AMP-binding_C"/>
    <property type="match status" value="1"/>
</dbReference>
<evidence type="ECO:0000256" key="4">
    <source>
        <dbReference type="ARBA" id="ARBA00022840"/>
    </source>
</evidence>
<evidence type="ECO:0000313" key="10">
    <source>
        <dbReference type="Proteomes" id="UP000030624"/>
    </source>
</evidence>
<sequence>MTDPIENLKKEFENYIVPPSWKDRIWEIEDFRKFREDILKDRESLEKWWEKWANEIFWFKKWDKVLDDSNPPFYRWFIGGETNLAYLCADWQIEQGRKNKVAIIWEGEPVDEKGEPLEVRKITYYDLYRESNRIAYMLKEKLGVKKDEILTFYMPMIPELPFYMLAVQRLGAKHSIVFSGFSAEALAIRIMDAGARIVVTSDGVYRRGKVVPLKPIVDEAVKICEKEGHKVEKVIVVKRAGNEISWYEDRDVWHDELLEDVSGNVEVECVPLGSEDFSFILYTSGTTGRPKGAQHSVGGYAVHLYATMKMIWDIQDDDIYWCTADIGWITGHSYIVYGPLMTGATSIMYEGAPNYPDIGRWAAMIERYGVTIFYTAPTAIRMLMREPEETFTKYDLSTLRIVNSVGEPINPEAWNWYYKVFGHNDAVVTSTWWMTETGGIITGHFPGLGKITPLKPGTNGFPIPGINVAVFDDDGNPVEPGKRGYYVITNPWPGMLMTLFKDPERYIDVYFGKYKSKGWYYYTGDFAMLDPDGYVWVLGRADDILKVAGHRIGTAEVESALVSHSAVAEAACVGKSDEIKGEVPLIYVVLKKGYEPSDEMVVELKKHLRSTMGPVVASDALITFVDTLPKTRSGKIMRRLLRAVAEGKELGDITTLESDVAVEEAKKAYEMVKKALES</sequence>
<dbReference type="InterPro" id="IPR025110">
    <property type="entry name" value="AMP-bd_C"/>
</dbReference>
<dbReference type="InterPro" id="IPR032387">
    <property type="entry name" value="ACAS_N"/>
</dbReference>
<dbReference type="InterPro" id="IPR020845">
    <property type="entry name" value="AMP-binding_CS"/>
</dbReference>
<dbReference type="EC" id="6.2.1.1" evidence="5"/>
<evidence type="ECO:0000259" key="7">
    <source>
        <dbReference type="Pfam" id="PF13193"/>
    </source>
</evidence>
<protein>
    <recommendedName>
        <fullName evidence="5">Acetate--CoA ligase</fullName>
        <ecNumber evidence="5">6.2.1.1</ecNumber>
    </recommendedName>
</protein>
<dbReference type="GeneID" id="24798563"/>
<dbReference type="AlphaFoldDB" id="A0A0A7GG33"/>
<reference evidence="9 10" key="1">
    <citation type="journal article" date="2015" name="Appl. Environ. Microbiol.">
        <title>The Geoglobus acetivorans genome: Fe(III) reduction, acetate utilization, autotrophic growth, and degradation of aromatic compounds in a hyperthermophilic archaeon.</title>
        <authorList>
            <person name="Mardanov A.V."/>
            <person name="Slododkina G.B."/>
            <person name="Slobodkin A.I."/>
            <person name="Beletsky A.V."/>
            <person name="Gavrilov S.N."/>
            <person name="Kublanov I.V."/>
            <person name="Bonch-Osmolovskaya E.A."/>
            <person name="Skryabin K.G."/>
            <person name="Ravin N.V."/>
        </authorList>
    </citation>
    <scope>NUCLEOTIDE SEQUENCE [LARGE SCALE GENOMIC DNA]</scope>
    <source>
        <strain evidence="9 10">SBH6</strain>
    </source>
</reference>
<keyword evidence="4" id="KW-0067">ATP-binding</keyword>
<dbReference type="GO" id="GO:0043427">
    <property type="term" value="P:carbon fixation by 3-hydroxypropionate cycle"/>
    <property type="evidence" value="ECO:0007669"/>
    <property type="project" value="UniProtKB-ARBA"/>
</dbReference>
<dbReference type="FunFam" id="3.40.50.12780:FF:000001">
    <property type="entry name" value="Acetyl-coenzyme A synthetase"/>
    <property type="match status" value="1"/>
</dbReference>
<dbReference type="KEGG" id="gac:GACE_1990"/>
<dbReference type="GO" id="GO:0019427">
    <property type="term" value="P:acetyl-CoA biosynthetic process from acetate"/>
    <property type="evidence" value="ECO:0007669"/>
    <property type="project" value="UniProtKB-UniRule"/>
</dbReference>
<evidence type="ECO:0000256" key="2">
    <source>
        <dbReference type="ARBA" id="ARBA00022598"/>
    </source>
</evidence>
<proteinExistence type="inferred from homology"/>
<dbReference type="STRING" id="565033.GACE_1990"/>
<dbReference type="NCBIfam" id="NF001208">
    <property type="entry name" value="PRK00174.1"/>
    <property type="match status" value="1"/>
</dbReference>
<dbReference type="Gene3D" id="3.40.50.12780">
    <property type="entry name" value="N-terminal domain of ligase-like"/>
    <property type="match status" value="1"/>
</dbReference>
<dbReference type="InterPro" id="IPR000873">
    <property type="entry name" value="AMP-dep_synth/lig_dom"/>
</dbReference>
<dbReference type="RefSeq" id="WP_048093098.1">
    <property type="nucleotide sequence ID" value="NZ_CP009552.1"/>
</dbReference>
<accession>A0A0A7GG33</accession>
<evidence type="ECO:0000256" key="1">
    <source>
        <dbReference type="ARBA" id="ARBA00006432"/>
    </source>
</evidence>
<dbReference type="Gene3D" id="3.30.300.30">
    <property type="match status" value="1"/>
</dbReference>
<evidence type="ECO:0000313" key="9">
    <source>
        <dbReference type="EMBL" id="AIY91014.1"/>
    </source>
</evidence>
<dbReference type="InterPro" id="IPR011904">
    <property type="entry name" value="Ac_CoA_lig"/>
</dbReference>
<dbReference type="eggNOG" id="arCOG04201">
    <property type="taxonomic scope" value="Archaea"/>
</dbReference>
<dbReference type="GO" id="GO:0003987">
    <property type="term" value="F:acetate-CoA ligase activity"/>
    <property type="evidence" value="ECO:0007669"/>
    <property type="project" value="UniProtKB-UniRule"/>
</dbReference>
<dbReference type="SUPFAM" id="SSF56801">
    <property type="entry name" value="Acetyl-CoA synthetase-like"/>
    <property type="match status" value="1"/>
</dbReference>
<keyword evidence="2" id="KW-0436">Ligase</keyword>
<evidence type="ECO:0000259" key="6">
    <source>
        <dbReference type="Pfam" id="PF00501"/>
    </source>
</evidence>
<dbReference type="PANTHER" id="PTHR24095">
    <property type="entry name" value="ACETYL-COENZYME A SYNTHETASE"/>
    <property type="match status" value="1"/>
</dbReference>
<evidence type="ECO:0000256" key="3">
    <source>
        <dbReference type="ARBA" id="ARBA00022741"/>
    </source>
</evidence>
<comment type="similarity">
    <text evidence="1">Belongs to the ATP-dependent AMP-binding enzyme family.</text>
</comment>
<feature type="domain" description="AMP-binding enzyme C-terminal" evidence="7">
    <location>
        <begin position="556"/>
        <end position="635"/>
    </location>
</feature>
<evidence type="ECO:0000259" key="8">
    <source>
        <dbReference type="Pfam" id="PF16177"/>
    </source>
</evidence>
<dbReference type="PROSITE" id="PS00455">
    <property type="entry name" value="AMP_BINDING"/>
    <property type="match status" value="1"/>
</dbReference>
<dbReference type="GO" id="GO:0016208">
    <property type="term" value="F:AMP binding"/>
    <property type="evidence" value="ECO:0007669"/>
    <property type="project" value="InterPro"/>
</dbReference>
<dbReference type="Pfam" id="PF00501">
    <property type="entry name" value="AMP-binding"/>
    <property type="match status" value="1"/>
</dbReference>
<dbReference type="Proteomes" id="UP000030624">
    <property type="component" value="Chromosome"/>
</dbReference>
<dbReference type="Pfam" id="PF16177">
    <property type="entry name" value="ACAS_N"/>
    <property type="match status" value="1"/>
</dbReference>
<dbReference type="HOGENOM" id="CLU_000022_3_6_2"/>
<gene>
    <name evidence="9" type="ORF">GACE_1990</name>
</gene>
<keyword evidence="3" id="KW-0547">Nucleotide-binding</keyword>
<dbReference type="InterPro" id="IPR045851">
    <property type="entry name" value="AMP-bd_C_sf"/>
</dbReference>
<dbReference type="InterPro" id="IPR042099">
    <property type="entry name" value="ANL_N_sf"/>
</dbReference>
<dbReference type="GO" id="GO:0005524">
    <property type="term" value="F:ATP binding"/>
    <property type="evidence" value="ECO:0007669"/>
    <property type="project" value="UniProtKB-KW"/>
</dbReference>
<organism evidence="9 10">
    <name type="scientific">Geoglobus acetivorans</name>
    <dbReference type="NCBI Taxonomy" id="565033"/>
    <lineage>
        <taxon>Archaea</taxon>
        <taxon>Methanobacteriati</taxon>
        <taxon>Methanobacteriota</taxon>
        <taxon>Archaeoglobi</taxon>
        <taxon>Archaeoglobales</taxon>
        <taxon>Archaeoglobaceae</taxon>
        <taxon>Geoglobus</taxon>
    </lineage>
</organism>
<name>A0A0A7GG33_GEOAI</name>
<feature type="domain" description="Acetyl-coenzyme A synthetase N-terminal" evidence="8">
    <location>
        <begin position="43"/>
        <end position="88"/>
    </location>
</feature>